<dbReference type="KEGG" id="gtl:EP073_07680"/>
<comment type="catalytic activity">
    <reaction evidence="7">
        <text>a medium-chain fatty acyl-CoA + H2O = a medium-chain fatty acid + CoA + H(+)</text>
        <dbReference type="Rhea" id="RHEA:68184"/>
        <dbReference type="ChEBI" id="CHEBI:15377"/>
        <dbReference type="ChEBI" id="CHEBI:15378"/>
        <dbReference type="ChEBI" id="CHEBI:57287"/>
        <dbReference type="ChEBI" id="CHEBI:59558"/>
        <dbReference type="ChEBI" id="CHEBI:90546"/>
    </reaction>
</comment>
<evidence type="ECO:0000256" key="7">
    <source>
        <dbReference type="ARBA" id="ARBA00048062"/>
    </source>
</evidence>
<name>A0A3R5UY27_9BACT</name>
<evidence type="ECO:0000259" key="8">
    <source>
        <dbReference type="Pfam" id="PF03061"/>
    </source>
</evidence>
<dbReference type="OrthoDB" id="9813158at2"/>
<dbReference type="InterPro" id="IPR029069">
    <property type="entry name" value="HotDog_dom_sf"/>
</dbReference>
<evidence type="ECO:0000256" key="3">
    <source>
        <dbReference type="ARBA" id="ARBA00036002"/>
    </source>
</evidence>
<evidence type="ECO:0000256" key="5">
    <source>
        <dbReference type="ARBA" id="ARBA00038894"/>
    </source>
</evidence>
<dbReference type="GO" id="GO:0047617">
    <property type="term" value="F:fatty acyl-CoA hydrolase activity"/>
    <property type="evidence" value="ECO:0007669"/>
    <property type="project" value="UniProtKB-EC"/>
</dbReference>
<dbReference type="PANTHER" id="PTHR43240">
    <property type="entry name" value="1,4-DIHYDROXY-2-NAPHTHOYL-COA THIOESTERASE 1"/>
    <property type="match status" value="1"/>
</dbReference>
<evidence type="ECO:0000313" key="9">
    <source>
        <dbReference type="EMBL" id="QAR33283.1"/>
    </source>
</evidence>
<keyword evidence="1" id="KW-0378">Hydrolase</keyword>
<accession>A0A3R5UY27</accession>
<feature type="domain" description="Thioesterase" evidence="8">
    <location>
        <begin position="50"/>
        <end position="139"/>
    </location>
</feature>
<gene>
    <name evidence="9" type="ORF">EP073_07680</name>
</gene>
<dbReference type="Proteomes" id="UP000287502">
    <property type="component" value="Chromosome"/>
</dbReference>
<dbReference type="InterPro" id="IPR003736">
    <property type="entry name" value="PAAI_dom"/>
</dbReference>
<dbReference type="NCBIfam" id="NF008675">
    <property type="entry name" value="PRK11688.1"/>
    <property type="match status" value="1"/>
</dbReference>
<comment type="similarity">
    <text evidence="4">Belongs to the YigI thioesterase family.</text>
</comment>
<evidence type="ECO:0000313" key="10">
    <source>
        <dbReference type="Proteomes" id="UP000287502"/>
    </source>
</evidence>
<dbReference type="NCBIfam" id="TIGR00369">
    <property type="entry name" value="unchar_dom_1"/>
    <property type="match status" value="1"/>
</dbReference>
<organism evidence="9 10">
    <name type="scientific">Geovibrio thiophilus</name>
    <dbReference type="NCBI Taxonomy" id="139438"/>
    <lineage>
        <taxon>Bacteria</taxon>
        <taxon>Pseudomonadati</taxon>
        <taxon>Deferribacterota</taxon>
        <taxon>Deferribacteres</taxon>
        <taxon>Deferribacterales</taxon>
        <taxon>Geovibrionaceae</taxon>
        <taxon>Geovibrio</taxon>
    </lineage>
</organism>
<dbReference type="AlphaFoldDB" id="A0A3R5UY27"/>
<dbReference type="PANTHER" id="PTHR43240:SF20">
    <property type="entry name" value="MEDIUM_LONG-CHAIN ACYL-COA THIOESTERASE YIGI"/>
    <property type="match status" value="1"/>
</dbReference>
<sequence>MDEIITRFKERFETLSPFQRFLGMKLEVTERFTPVITFKMRNELIGNFDYGILHGGVIASVMDVTAGISALLCLPVKYPGESADQIMKRVSKVGTIDLRIDYIQPGRGKSFTATGETLRAGNKIAVSTAKLHNDEGLLIAAGTGTYLIG</sequence>
<comment type="catalytic activity">
    <reaction evidence="2">
        <text>a fatty acyl-CoA + H2O = a fatty acid + CoA + H(+)</text>
        <dbReference type="Rhea" id="RHEA:16781"/>
        <dbReference type="ChEBI" id="CHEBI:15377"/>
        <dbReference type="ChEBI" id="CHEBI:15378"/>
        <dbReference type="ChEBI" id="CHEBI:28868"/>
        <dbReference type="ChEBI" id="CHEBI:57287"/>
        <dbReference type="ChEBI" id="CHEBI:77636"/>
        <dbReference type="EC" id="3.1.2.20"/>
    </reaction>
</comment>
<proteinExistence type="inferred from homology"/>
<dbReference type="RefSeq" id="WP_128466569.1">
    <property type="nucleotide sequence ID" value="NZ_CP035108.1"/>
</dbReference>
<dbReference type="InterPro" id="IPR006683">
    <property type="entry name" value="Thioestr_dom"/>
</dbReference>
<evidence type="ECO:0000256" key="1">
    <source>
        <dbReference type="ARBA" id="ARBA00022801"/>
    </source>
</evidence>
<dbReference type="CDD" id="cd03443">
    <property type="entry name" value="PaaI_thioesterase"/>
    <property type="match status" value="1"/>
</dbReference>
<reference evidence="9 10" key="1">
    <citation type="submission" date="2019-01" db="EMBL/GenBank/DDBJ databases">
        <title>Geovibrio thiophilus DSM 11263, complete genome.</title>
        <authorList>
            <person name="Spring S."/>
            <person name="Bunk B."/>
            <person name="Sproer C."/>
        </authorList>
    </citation>
    <scope>NUCLEOTIDE SEQUENCE [LARGE SCALE GENOMIC DNA]</scope>
    <source>
        <strain evidence="9 10">DSM 11263</strain>
    </source>
</reference>
<evidence type="ECO:0000256" key="4">
    <source>
        <dbReference type="ARBA" id="ARBA00038381"/>
    </source>
</evidence>
<evidence type="ECO:0000256" key="2">
    <source>
        <dbReference type="ARBA" id="ARBA00035880"/>
    </source>
</evidence>
<evidence type="ECO:0000256" key="6">
    <source>
        <dbReference type="ARBA" id="ARBA00040062"/>
    </source>
</evidence>
<comment type="catalytic activity">
    <reaction evidence="3">
        <text>a long-chain fatty acyl-CoA + H2O = a long-chain fatty acid + CoA + H(+)</text>
        <dbReference type="Rhea" id="RHEA:67680"/>
        <dbReference type="ChEBI" id="CHEBI:15377"/>
        <dbReference type="ChEBI" id="CHEBI:15378"/>
        <dbReference type="ChEBI" id="CHEBI:57287"/>
        <dbReference type="ChEBI" id="CHEBI:57560"/>
        <dbReference type="ChEBI" id="CHEBI:83139"/>
    </reaction>
</comment>
<keyword evidence="10" id="KW-1185">Reference proteome</keyword>
<dbReference type="Pfam" id="PF03061">
    <property type="entry name" value="4HBT"/>
    <property type="match status" value="1"/>
</dbReference>
<dbReference type="EC" id="3.1.2.20" evidence="5"/>
<dbReference type="Gene3D" id="3.10.129.10">
    <property type="entry name" value="Hotdog Thioesterase"/>
    <property type="match status" value="1"/>
</dbReference>
<protein>
    <recommendedName>
        <fullName evidence="6">Medium/long-chain acyl-CoA thioesterase YigI</fullName>
        <ecNumber evidence="5">3.1.2.20</ecNumber>
    </recommendedName>
</protein>
<dbReference type="EMBL" id="CP035108">
    <property type="protein sequence ID" value="QAR33283.1"/>
    <property type="molecule type" value="Genomic_DNA"/>
</dbReference>
<dbReference type="SUPFAM" id="SSF54637">
    <property type="entry name" value="Thioesterase/thiol ester dehydrase-isomerase"/>
    <property type="match status" value="1"/>
</dbReference>